<sequence>MEGALGLRRARISKYEAGIFATGLSPEGPEDFGPTRVDASLSLGEMAFAVLRRQFGVMRAHEPGTRLGEDPEELHDMRVATRRLRAAMKLFQDALPERSRWLREELRFFAGVLGDVRDLDVQIEEVQGLTGNGDLEEDEALAAIVSALGERRVEARGRMLEALDSERFERFEASFAEMLRRGPHGAGSPEATRNGSSGADVPVLEAAPEILGRRYRRWRKAAAGLDEGSPPEEFHDLRKKGKRLRYALEFFSGVYGEEATGSLVGPLKSVQDSLGRHQDVIVAADLLREIAVGTPRMPKRTVFSLGLLAQRYLTEAAELRASSISAKEYRSLSGGKAWRGFEKAMAGERRAAGKARKGSGKKKGR</sequence>
<evidence type="ECO:0000259" key="1">
    <source>
        <dbReference type="PROSITE" id="PS51708"/>
    </source>
</evidence>
<dbReference type="Pfam" id="PF05235">
    <property type="entry name" value="CHAD"/>
    <property type="match status" value="1"/>
</dbReference>
<protein>
    <submittedName>
        <fullName evidence="2">CHAD domain-containing protein</fullName>
    </submittedName>
</protein>
<dbReference type="PROSITE" id="PS51708">
    <property type="entry name" value="CHAD"/>
    <property type="match status" value="1"/>
</dbReference>
<dbReference type="Gene3D" id="1.40.20.10">
    <property type="entry name" value="CHAD domain"/>
    <property type="match status" value="1"/>
</dbReference>
<dbReference type="Proteomes" id="UP000502706">
    <property type="component" value="Chromosome"/>
</dbReference>
<reference evidence="2 3" key="1">
    <citation type="submission" date="2019-10" db="EMBL/GenBank/DDBJ databases">
        <title>Rubrobacter sp nov SCSIO 52915 isolated from a deep-sea sediment in the South China Sea.</title>
        <authorList>
            <person name="Chen R.W."/>
        </authorList>
    </citation>
    <scope>NUCLEOTIDE SEQUENCE [LARGE SCALE GENOMIC DNA]</scope>
    <source>
        <strain evidence="2 3">SCSIO 52915</strain>
    </source>
</reference>
<proteinExistence type="predicted"/>
<evidence type="ECO:0000313" key="3">
    <source>
        <dbReference type="Proteomes" id="UP000502706"/>
    </source>
</evidence>
<dbReference type="RefSeq" id="WP_166395470.1">
    <property type="nucleotide sequence ID" value="NZ_CP045121.1"/>
</dbReference>
<dbReference type="SMART" id="SM00880">
    <property type="entry name" value="CHAD"/>
    <property type="match status" value="1"/>
</dbReference>
<organism evidence="2 3">
    <name type="scientific">Rubrobacter marinus</name>
    <dbReference type="NCBI Taxonomy" id="2653852"/>
    <lineage>
        <taxon>Bacteria</taxon>
        <taxon>Bacillati</taxon>
        <taxon>Actinomycetota</taxon>
        <taxon>Rubrobacteria</taxon>
        <taxon>Rubrobacterales</taxon>
        <taxon>Rubrobacteraceae</taxon>
        <taxon>Rubrobacter</taxon>
    </lineage>
</organism>
<dbReference type="PANTHER" id="PTHR39339">
    <property type="entry name" value="SLR1444 PROTEIN"/>
    <property type="match status" value="1"/>
</dbReference>
<evidence type="ECO:0000313" key="2">
    <source>
        <dbReference type="EMBL" id="QIN77790.1"/>
    </source>
</evidence>
<dbReference type="AlphaFoldDB" id="A0A6G8PTN4"/>
<accession>A0A6G8PTN4</accession>
<name>A0A6G8PTN4_9ACTN</name>
<dbReference type="InterPro" id="IPR007899">
    <property type="entry name" value="CHAD_dom"/>
</dbReference>
<dbReference type="KEGG" id="rmar:GBA65_03850"/>
<dbReference type="PANTHER" id="PTHR39339:SF1">
    <property type="entry name" value="CHAD DOMAIN-CONTAINING PROTEIN"/>
    <property type="match status" value="1"/>
</dbReference>
<feature type="domain" description="CHAD" evidence="1">
    <location>
        <begin position="40"/>
        <end position="339"/>
    </location>
</feature>
<gene>
    <name evidence="2" type="ORF">GBA65_03850</name>
</gene>
<dbReference type="EMBL" id="CP045121">
    <property type="protein sequence ID" value="QIN77790.1"/>
    <property type="molecule type" value="Genomic_DNA"/>
</dbReference>
<keyword evidence="3" id="KW-1185">Reference proteome</keyword>
<dbReference type="InterPro" id="IPR038186">
    <property type="entry name" value="CHAD_dom_sf"/>
</dbReference>